<sequence>MNNEALNRLRVPAAWALLGAVIAHMLGGLIYLFGHGGVGYETTVAGNFTDVGSAMFHGPVIVALIVAAVLLAVTAPHRTSVNFPIALVGLILLGFAALMGVIGLIMGFVAANETAQLADGFSSFLSIGGQLAIIVFAGLFLLRVFNDQSLVPRSAPGHSGAPMGGQPGYPAPTGGQPSFAPQTGAQQSFAPQTGGFPTGGQQSFQQQPQQTQQPQQGDWSGAQPAYAEPAQPQYSADPAQQSYGAEQAQQSYGTEAAQQQPGYPSADSRQAGYDPAATQQPPQADWQSPGYADPNQQTMVQGWGQQPGQDPFPPAGGGQDPYQQGYGTGGQQSAYGQDWGNQQAPAGQPDPADPAARQQGYGQDWPQQSGGYDPYAQNPQPAYGTGEQQPYGSGGQPAYGAGDPSGYGSGGQQSYGGAQGGGYPSGGQPAYGSGDQGGGYGTGGQQGGYGSPYDPQYAPQPGSEGEQAAQNAIQYGWYQQPGEQPQPPQEQQPPADQRRDTPLDSFFHDDKTSTDQLQQVDPNYGAGYGQGTGYGTDQQQGKDADTPPGWYRDGDRR</sequence>
<feature type="region of interest" description="Disordered" evidence="1">
    <location>
        <begin position="155"/>
        <end position="557"/>
    </location>
</feature>
<dbReference type="AlphaFoldDB" id="A0A9X3NQL1"/>
<proteinExistence type="predicted"/>
<feature type="compositionally biased region" description="Polar residues" evidence="1">
    <location>
        <begin position="238"/>
        <end position="262"/>
    </location>
</feature>
<feature type="compositionally biased region" description="Low complexity" evidence="1">
    <location>
        <begin position="474"/>
        <end position="483"/>
    </location>
</feature>
<feature type="transmembrane region" description="Helical" evidence="2">
    <location>
        <begin position="54"/>
        <end position="73"/>
    </location>
</feature>
<feature type="compositionally biased region" description="Low complexity" evidence="1">
    <location>
        <begin position="320"/>
        <end position="360"/>
    </location>
</feature>
<evidence type="ECO:0000313" key="4">
    <source>
        <dbReference type="Proteomes" id="UP001140076"/>
    </source>
</evidence>
<feature type="compositionally biased region" description="Polar residues" evidence="1">
    <location>
        <begin position="277"/>
        <end position="286"/>
    </location>
</feature>
<feature type="compositionally biased region" description="Low complexity" evidence="1">
    <location>
        <begin position="191"/>
        <end position="236"/>
    </location>
</feature>
<organism evidence="3 4">
    <name type="scientific">Streptomonospora mangrovi</name>
    <dbReference type="NCBI Taxonomy" id="2883123"/>
    <lineage>
        <taxon>Bacteria</taxon>
        <taxon>Bacillati</taxon>
        <taxon>Actinomycetota</taxon>
        <taxon>Actinomycetes</taxon>
        <taxon>Streptosporangiales</taxon>
        <taxon>Nocardiopsidaceae</taxon>
        <taxon>Streptomonospora</taxon>
    </lineage>
</organism>
<evidence type="ECO:0000256" key="2">
    <source>
        <dbReference type="SAM" id="Phobius"/>
    </source>
</evidence>
<keyword evidence="2" id="KW-1133">Transmembrane helix</keyword>
<keyword evidence="4" id="KW-1185">Reference proteome</keyword>
<protein>
    <submittedName>
        <fullName evidence="3">Uncharacterized protein</fullName>
    </submittedName>
</protein>
<dbReference type="RefSeq" id="WP_270073441.1">
    <property type="nucleotide sequence ID" value="NZ_JAJAQC010000031.1"/>
</dbReference>
<evidence type="ECO:0000313" key="3">
    <source>
        <dbReference type="EMBL" id="MDA0566184.1"/>
    </source>
</evidence>
<reference evidence="3" key="1">
    <citation type="submission" date="2021-10" db="EMBL/GenBank/DDBJ databases">
        <title>Streptomonospora sp. nov., isolated from mangrove soil.</title>
        <authorList>
            <person name="Chen X."/>
            <person name="Ge X."/>
            <person name="Liu W."/>
        </authorList>
    </citation>
    <scope>NUCLEOTIDE SEQUENCE</scope>
    <source>
        <strain evidence="3">S1-112</strain>
    </source>
</reference>
<feature type="compositionally biased region" description="Polar residues" evidence="1">
    <location>
        <begin position="294"/>
        <end position="308"/>
    </location>
</feature>
<feature type="transmembrane region" description="Helical" evidence="2">
    <location>
        <begin position="123"/>
        <end position="145"/>
    </location>
</feature>
<keyword evidence="2" id="KW-0472">Membrane</keyword>
<dbReference type="EMBL" id="JAJAQC010000031">
    <property type="protein sequence ID" value="MDA0566184.1"/>
    <property type="molecule type" value="Genomic_DNA"/>
</dbReference>
<feature type="transmembrane region" description="Helical" evidence="2">
    <location>
        <begin position="85"/>
        <end position="111"/>
    </location>
</feature>
<accession>A0A9X3NQL1</accession>
<feature type="transmembrane region" description="Helical" evidence="2">
    <location>
        <begin position="12"/>
        <end position="34"/>
    </location>
</feature>
<feature type="compositionally biased region" description="Gly residues" evidence="1">
    <location>
        <begin position="392"/>
        <end position="425"/>
    </location>
</feature>
<feature type="compositionally biased region" description="Basic and acidic residues" evidence="1">
    <location>
        <begin position="496"/>
        <end position="513"/>
    </location>
</feature>
<evidence type="ECO:0000256" key="1">
    <source>
        <dbReference type="SAM" id="MobiDB-lite"/>
    </source>
</evidence>
<gene>
    <name evidence="3" type="ORF">LG943_17950</name>
</gene>
<comment type="caution">
    <text evidence="3">The sequence shown here is derived from an EMBL/GenBank/DDBJ whole genome shotgun (WGS) entry which is preliminary data.</text>
</comment>
<feature type="compositionally biased region" description="Polar residues" evidence="1">
    <location>
        <begin position="175"/>
        <end position="190"/>
    </location>
</feature>
<dbReference type="Proteomes" id="UP001140076">
    <property type="component" value="Unassembled WGS sequence"/>
</dbReference>
<feature type="compositionally biased region" description="Gly residues" evidence="1">
    <location>
        <begin position="434"/>
        <end position="450"/>
    </location>
</feature>
<name>A0A9X3NQL1_9ACTN</name>
<keyword evidence="2" id="KW-0812">Transmembrane</keyword>